<name>A0A1D8QUD0_9PROT</name>
<accession>A0A1D8QUD0</accession>
<evidence type="ECO:0000256" key="1">
    <source>
        <dbReference type="SAM" id="MobiDB-lite"/>
    </source>
</evidence>
<dbReference type="KEGG" id="aasc:A4S02_03135"/>
<dbReference type="EMBL" id="CP015164">
    <property type="protein sequence ID" value="AOW45933.1"/>
    <property type="molecule type" value="Genomic_DNA"/>
</dbReference>
<protein>
    <submittedName>
        <fullName evidence="2">Uncharacterized protein</fullName>
    </submittedName>
</protein>
<gene>
    <name evidence="2" type="ORF">A4S02_03135</name>
</gene>
<dbReference type="AlphaFoldDB" id="A0A1D8QUD0"/>
<dbReference type="Proteomes" id="UP000175973">
    <property type="component" value="Chromosome"/>
</dbReference>
<organism evidence="2 3">
    <name type="scientific">Acetobacter ascendens</name>
    <dbReference type="NCBI Taxonomy" id="481146"/>
    <lineage>
        <taxon>Bacteria</taxon>
        <taxon>Pseudomonadati</taxon>
        <taxon>Pseudomonadota</taxon>
        <taxon>Alphaproteobacteria</taxon>
        <taxon>Acetobacterales</taxon>
        <taxon>Acetobacteraceae</taxon>
        <taxon>Acetobacter</taxon>
    </lineage>
</organism>
<feature type="compositionally biased region" description="Gly residues" evidence="1">
    <location>
        <begin position="121"/>
        <end position="130"/>
    </location>
</feature>
<evidence type="ECO:0000313" key="3">
    <source>
        <dbReference type="Proteomes" id="UP000175973"/>
    </source>
</evidence>
<evidence type="ECO:0000313" key="2">
    <source>
        <dbReference type="EMBL" id="AOW45933.1"/>
    </source>
</evidence>
<sequence length="130" mass="14507">MPCPSHIPQEIGLIIHAFSCHYVNAWGLHATYQRLPALFLANSPKQRYAGGMMKQFSSLRRAHKIALMLLAGFGLAACAHDPHRHYYHPGSNHGRAAPGWYRPPLTPQQGTNPYKHSTTNYGGGSIRYDQ</sequence>
<reference evidence="3" key="1">
    <citation type="submission" date="2016-04" db="EMBL/GenBank/DDBJ databases">
        <authorList>
            <person name="Jeon C.O."/>
            <person name="Cho G.Y."/>
            <person name="Jeong H.I."/>
            <person name="Kim K.H."/>
        </authorList>
    </citation>
    <scope>NUCLEOTIDE SEQUENCE [LARGE SCALE GENOMIC DNA]</scope>
    <source>
        <strain evidence="3">LMG 1590</strain>
    </source>
</reference>
<keyword evidence="3" id="KW-1185">Reference proteome</keyword>
<proteinExistence type="predicted"/>
<feature type="region of interest" description="Disordered" evidence="1">
    <location>
        <begin position="97"/>
        <end position="130"/>
    </location>
</feature>
<feature type="compositionally biased region" description="Polar residues" evidence="1">
    <location>
        <begin position="107"/>
        <end position="120"/>
    </location>
</feature>